<dbReference type="EMBL" id="JAMXWF010000069">
    <property type="protein sequence ID" value="MDQ6413792.1"/>
    <property type="molecule type" value="Genomic_DNA"/>
</dbReference>
<proteinExistence type="predicted"/>
<evidence type="ECO:0000313" key="2">
    <source>
        <dbReference type="EMBL" id="MDQ6413792.1"/>
    </source>
</evidence>
<dbReference type="AlphaFoldDB" id="A0AAP5BPK2"/>
<sequence>MVSGILRKDGSTEEQLYHVIVEAPTEKVAVDTYIASALASHPGYKLVGTLATPVPPAGSCENNI</sequence>
<dbReference type="Proteomes" id="UP001242288">
    <property type="component" value="Unassembled WGS sequence"/>
</dbReference>
<protein>
    <submittedName>
        <fullName evidence="2">Uncharacterized protein</fullName>
    </submittedName>
</protein>
<accession>A0AAP5BPK2</accession>
<organism evidence="2 4">
    <name type="scientific">Paraburkholderia madseniana</name>
    <dbReference type="NCBI Taxonomy" id="2599607"/>
    <lineage>
        <taxon>Bacteria</taxon>
        <taxon>Pseudomonadati</taxon>
        <taxon>Pseudomonadota</taxon>
        <taxon>Betaproteobacteria</taxon>
        <taxon>Burkholderiales</taxon>
        <taxon>Burkholderiaceae</taxon>
        <taxon>Paraburkholderia</taxon>
    </lineage>
</organism>
<name>A0AAP5BPK2_9BURK</name>
<dbReference type="Proteomes" id="UP001209412">
    <property type="component" value="Unassembled WGS sequence"/>
</dbReference>
<reference evidence="2" key="1">
    <citation type="submission" date="2022-06" db="EMBL/GenBank/DDBJ databases">
        <title>PHB producers.</title>
        <authorList>
            <person name="Besaury L."/>
        </authorList>
    </citation>
    <scope>NUCLEOTIDE SEQUENCE</scope>
    <source>
        <strain evidence="2 3">SEWS6</strain>
    </source>
</reference>
<dbReference type="EMBL" id="JAPKHW010000069">
    <property type="protein sequence ID" value="MCX4151981.1"/>
    <property type="molecule type" value="Genomic_DNA"/>
</dbReference>
<keyword evidence="3" id="KW-1185">Reference proteome</keyword>
<gene>
    <name evidence="2" type="ORF">NIE36_42455</name>
    <name evidence="1" type="ORF">OSB80_42565</name>
</gene>
<evidence type="ECO:0000313" key="4">
    <source>
        <dbReference type="Proteomes" id="UP001242288"/>
    </source>
</evidence>
<evidence type="ECO:0000313" key="1">
    <source>
        <dbReference type="EMBL" id="MCX4151981.1"/>
    </source>
</evidence>
<evidence type="ECO:0000313" key="3">
    <source>
        <dbReference type="Proteomes" id="UP001209412"/>
    </source>
</evidence>
<dbReference type="RefSeq" id="WP_266240769.1">
    <property type="nucleotide sequence ID" value="NZ_JAMXWF010000069.1"/>
</dbReference>
<comment type="caution">
    <text evidence="2">The sequence shown here is derived from an EMBL/GenBank/DDBJ whole genome shotgun (WGS) entry which is preliminary data.</text>
</comment>